<accession>A0ABU0D9K0</accession>
<comment type="caution">
    <text evidence="2">The sequence shown here is derived from an EMBL/GenBank/DDBJ whole genome shotgun (WGS) entry which is preliminary data.</text>
</comment>
<keyword evidence="1" id="KW-0812">Transmembrane</keyword>
<evidence type="ECO:0000313" key="2">
    <source>
        <dbReference type="EMBL" id="MDQ0345097.1"/>
    </source>
</evidence>
<sequence>MSTIAWKTQQTKSALHWGAVSLYGTIIFLSYHNRWFLAFGFIIFLLATSLHMVWKMLIFMALVGIVLAVFPFLAPFAIILMIVLFIMRINYVKENWRPILIGLLVYGSIFPLFFMTQMYYGGIESLVVAVIGAALLHFSLNWLYTYGYSTKTALGIMGSVPLVILAFILPFLKMHIPAPDVFVEPAADPVIFHPQDAKVLPSTEHVAVHNSSEPLITRPLVTSQIESHPQIINHYVETPQSNPVIPFDIQPQSSNEIGTLKLHPNIFGGYDVVGADGMKTISTHSNIFNGQDVYDPSGHKLASSQPNVFEGNNVYDPNNQMLFKTQENVFGGHDILNPDNTKVGYTSPRADGVLELYNQHGQKIGTIENDMLHMEFKNG</sequence>
<dbReference type="RefSeq" id="WP_244681067.1">
    <property type="nucleotide sequence ID" value="NZ_JALIRM010000003.1"/>
</dbReference>
<feature type="transmembrane region" description="Helical" evidence="1">
    <location>
        <begin position="36"/>
        <end position="54"/>
    </location>
</feature>
<evidence type="ECO:0000256" key="1">
    <source>
        <dbReference type="SAM" id="Phobius"/>
    </source>
</evidence>
<dbReference type="Proteomes" id="UP001232343">
    <property type="component" value="Unassembled WGS sequence"/>
</dbReference>
<keyword evidence="1" id="KW-0472">Membrane</keyword>
<protein>
    <submittedName>
        <fullName evidence="2">Uncharacterized protein</fullName>
    </submittedName>
</protein>
<name>A0ABU0D9K0_9BACI</name>
<gene>
    <name evidence="2" type="ORF">J2S14_003944</name>
</gene>
<organism evidence="2 3">
    <name type="scientific">Lederbergia wuyishanensis</name>
    <dbReference type="NCBI Taxonomy" id="1347903"/>
    <lineage>
        <taxon>Bacteria</taxon>
        <taxon>Bacillati</taxon>
        <taxon>Bacillota</taxon>
        <taxon>Bacilli</taxon>
        <taxon>Bacillales</taxon>
        <taxon>Bacillaceae</taxon>
        <taxon>Lederbergia</taxon>
    </lineage>
</organism>
<feature type="transmembrane region" description="Helical" evidence="1">
    <location>
        <begin position="153"/>
        <end position="172"/>
    </location>
</feature>
<evidence type="ECO:0000313" key="3">
    <source>
        <dbReference type="Proteomes" id="UP001232343"/>
    </source>
</evidence>
<dbReference type="EMBL" id="JAUSUO010000013">
    <property type="protein sequence ID" value="MDQ0345097.1"/>
    <property type="molecule type" value="Genomic_DNA"/>
</dbReference>
<proteinExistence type="predicted"/>
<feature type="transmembrane region" description="Helical" evidence="1">
    <location>
        <begin position="126"/>
        <end position="146"/>
    </location>
</feature>
<keyword evidence="3" id="KW-1185">Reference proteome</keyword>
<keyword evidence="1" id="KW-1133">Transmembrane helix</keyword>
<reference evidence="2 3" key="1">
    <citation type="submission" date="2023-07" db="EMBL/GenBank/DDBJ databases">
        <title>Genomic Encyclopedia of Type Strains, Phase IV (KMG-IV): sequencing the most valuable type-strain genomes for metagenomic binning, comparative biology and taxonomic classification.</title>
        <authorList>
            <person name="Goeker M."/>
        </authorList>
    </citation>
    <scope>NUCLEOTIDE SEQUENCE [LARGE SCALE GENOMIC DNA]</scope>
    <source>
        <strain evidence="2 3">DSM 27848</strain>
    </source>
</reference>
<feature type="transmembrane region" description="Helical" evidence="1">
    <location>
        <begin position="99"/>
        <end position="120"/>
    </location>
</feature>
<feature type="transmembrane region" description="Helical" evidence="1">
    <location>
        <begin position="60"/>
        <end position="87"/>
    </location>
</feature>